<dbReference type="Pfam" id="PF13520">
    <property type="entry name" value="AA_permease_2"/>
    <property type="match status" value="1"/>
</dbReference>
<dbReference type="AlphaFoldDB" id="A0A076YVS9"/>
<dbReference type="Proteomes" id="UP000255140">
    <property type="component" value="Unassembled WGS sequence"/>
</dbReference>
<evidence type="ECO:0000313" key="15">
    <source>
        <dbReference type="Proteomes" id="UP000035346"/>
    </source>
</evidence>
<evidence type="ECO:0000313" key="11">
    <source>
        <dbReference type="EMBL" id="KLL38898.1"/>
    </source>
</evidence>
<dbReference type="EMBL" id="LBKL01000066">
    <property type="protein sequence ID" value="KLL38898.1"/>
    <property type="molecule type" value="Genomic_DNA"/>
</dbReference>
<dbReference type="PIRSF" id="PIRSF006060">
    <property type="entry name" value="AA_transporter"/>
    <property type="match status" value="1"/>
</dbReference>
<accession>A0A076YVS9</accession>
<comment type="subcellular location">
    <subcellularLocation>
        <location evidence="1">Cell membrane</location>
        <topology evidence="1">Multi-pass membrane protein</topology>
    </subcellularLocation>
</comment>
<dbReference type="GO" id="GO:0005886">
    <property type="term" value="C:plasma membrane"/>
    <property type="evidence" value="ECO:0007669"/>
    <property type="project" value="UniProtKB-SubCell"/>
</dbReference>
<evidence type="ECO:0000256" key="1">
    <source>
        <dbReference type="ARBA" id="ARBA00004651"/>
    </source>
</evidence>
<dbReference type="InterPro" id="IPR050367">
    <property type="entry name" value="APC_superfamily"/>
</dbReference>
<dbReference type="NCBIfam" id="TIGR03810">
    <property type="entry name" value="arg_ornith_anti"/>
    <property type="match status" value="1"/>
</dbReference>
<comment type="similarity">
    <text evidence="2">Belongs to the amino acid-polyamine-organocation (APC) superfamily. Basic amino acid/polyamine antiporter (APA) (TC 2.A.3.2) family.</text>
</comment>
<dbReference type="NCBIfam" id="TIGR00905">
    <property type="entry name" value="2A0302"/>
    <property type="match status" value="1"/>
</dbReference>
<organism evidence="11 15">
    <name type="scientific">Streptococcus agalactiae</name>
    <dbReference type="NCBI Taxonomy" id="1311"/>
    <lineage>
        <taxon>Bacteria</taxon>
        <taxon>Bacillati</taxon>
        <taxon>Bacillota</taxon>
        <taxon>Bacilli</taxon>
        <taxon>Lactobacillales</taxon>
        <taxon>Streptococcaceae</taxon>
        <taxon>Streptococcus</taxon>
    </lineage>
</organism>
<protein>
    <recommendedName>
        <fullName evidence="9">Arginine-ornithine antiporter</fullName>
    </recommendedName>
</protein>
<dbReference type="GO" id="GO:1903826">
    <property type="term" value="P:L-arginine transmembrane transport"/>
    <property type="evidence" value="ECO:0007669"/>
    <property type="project" value="InterPro"/>
</dbReference>
<dbReference type="Proteomes" id="UP000250200">
    <property type="component" value="Unassembled WGS sequence"/>
</dbReference>
<proteinExistence type="inferred from homology"/>
<sequence>MEKEKKLGLLPLTMLVIGSLIGGGIFDLMQNMSSRAGLVPMLIAWVITAIGMGTFVLSFQNLSEKRPDLTAGIFSYAKEGFGNFMGFNSAWGYWLSAWLGNVAYAALLFSSLGYFFKFFGNGNNIISIIGASIVIWVVHFLILRGVNTAAFINTIVTFAKLVPVIIFLISALLAFKFNIFSLDIWGNGLHQSIFNQVNSTMKTAVWVFIGIEGAVVFSGRAKKHSDIGKASILALFTMISLYVLISVLSLGIMSRPELANLKTPAMAYVLEKAVGHWGAILVNLGVIISVFGAILAWTLFAAELPYQAAKEGAFPKFFAKENKNKAPINSLLVTNLCVQAFLITFLFTQSAYRFGFALASSAILIPYAFTALYQLQFTLREDKSTPGHQKNLIIGILATIYAIYLIYAGGFDYLLLTMIAYTLGMILYIKMRKDDKLPIFVGYEKISAIVILALCLLCIIEIMTGQIDIAAILAG</sequence>
<keyword evidence="8 10" id="KW-0472">Membrane</keyword>
<feature type="transmembrane region" description="Helical" evidence="10">
    <location>
        <begin position="391"/>
        <end position="407"/>
    </location>
</feature>
<keyword evidence="5 10" id="KW-0812">Transmembrane</keyword>
<feature type="transmembrane region" description="Helical" evidence="10">
    <location>
        <begin position="233"/>
        <end position="254"/>
    </location>
</feature>
<dbReference type="Proteomes" id="UP000254076">
    <property type="component" value="Unassembled WGS sequence"/>
</dbReference>
<dbReference type="GO" id="GO:0006527">
    <property type="term" value="P:L-arginine catabolic process"/>
    <property type="evidence" value="ECO:0007669"/>
    <property type="project" value="UniProtKB-UniRule"/>
</dbReference>
<dbReference type="PANTHER" id="PTHR42770:SF4">
    <property type="entry name" value="ARGININE_ORNITHINE ANTIPORTER-RELATED"/>
    <property type="match status" value="1"/>
</dbReference>
<evidence type="ECO:0000256" key="8">
    <source>
        <dbReference type="ARBA" id="ARBA00023136"/>
    </source>
</evidence>
<dbReference type="PANTHER" id="PTHR42770">
    <property type="entry name" value="AMINO ACID TRANSPORTER-RELATED"/>
    <property type="match status" value="1"/>
</dbReference>
<feature type="transmembrane region" description="Helical" evidence="10">
    <location>
        <begin position="449"/>
        <end position="474"/>
    </location>
</feature>
<dbReference type="Proteomes" id="UP000035346">
    <property type="component" value="Unassembled WGS sequence"/>
</dbReference>
<feature type="transmembrane region" description="Helical" evidence="10">
    <location>
        <begin position="150"/>
        <end position="175"/>
    </location>
</feature>
<dbReference type="InterPro" id="IPR022461">
    <property type="entry name" value="Arg/Orn_antiprt_ArcD"/>
</dbReference>
<dbReference type="Gene3D" id="1.20.1740.10">
    <property type="entry name" value="Amino acid/polyamine transporter I"/>
    <property type="match status" value="1"/>
</dbReference>
<dbReference type="GO" id="GO:0043858">
    <property type="term" value="F:arginine:ornithine antiporter activity"/>
    <property type="evidence" value="ECO:0007669"/>
    <property type="project" value="UniProtKB-UniRule"/>
</dbReference>
<gene>
    <name evidence="12" type="primary">arcD</name>
    <name evidence="12" type="ORF">NCTC8181_01159</name>
    <name evidence="13" type="ORF">NCTC8185_01007</name>
    <name evidence="14" type="ORF">NCTC9828_00292</name>
    <name evidence="11" type="ORF">WA04_05730</name>
</gene>
<evidence type="ECO:0000256" key="5">
    <source>
        <dbReference type="ARBA" id="ARBA00022692"/>
    </source>
</evidence>
<reference evidence="11 15" key="1">
    <citation type="journal article" date="2015" name="PLoS ONE">
        <title>Genomic analysis reveals the molecular basis for capsule loss in the group B streptococcus population.</title>
        <authorList>
            <consortium name="DEVANI Consortium"/>
            <person name="Rosini R."/>
            <person name="Campisi E."/>
            <person name="De Chiara M."/>
            <person name="Tettelin H."/>
            <person name="Rinaudo D."/>
            <person name="Toniolo C."/>
            <person name="Metruccio M."/>
            <person name="Guidotti S."/>
            <person name="Sorensen U.B."/>
            <person name="Kilian M."/>
            <person name="Ramirez M."/>
            <person name="Janulczyk R."/>
            <person name="Donati C."/>
            <person name="Grandi G."/>
            <person name="Margarit I."/>
        </authorList>
    </citation>
    <scope>NUCLEOTIDE SEQUENCE [LARGE SCALE GENOMIC DNA]</scope>
    <source>
        <strain evidence="11 15">DK-B-USS-215</strain>
    </source>
</reference>
<evidence type="ECO:0000313" key="12">
    <source>
        <dbReference type="EMBL" id="SQA18115.1"/>
    </source>
</evidence>
<evidence type="ECO:0000256" key="4">
    <source>
        <dbReference type="ARBA" id="ARBA00022475"/>
    </source>
</evidence>
<evidence type="ECO:0000256" key="3">
    <source>
        <dbReference type="ARBA" id="ARBA00022448"/>
    </source>
</evidence>
<keyword evidence="3" id="KW-0813">Transport</keyword>
<feature type="transmembrane region" description="Helical" evidence="10">
    <location>
        <begin position="38"/>
        <end position="59"/>
    </location>
</feature>
<evidence type="ECO:0000256" key="9">
    <source>
        <dbReference type="NCBIfam" id="TIGR03810"/>
    </source>
</evidence>
<evidence type="ECO:0000256" key="7">
    <source>
        <dbReference type="ARBA" id="ARBA00022989"/>
    </source>
</evidence>
<evidence type="ECO:0000313" key="13">
    <source>
        <dbReference type="EMBL" id="SUN13741.1"/>
    </source>
</evidence>
<feature type="transmembrane region" description="Helical" evidence="10">
    <location>
        <begin position="274"/>
        <end position="300"/>
    </location>
</feature>
<feature type="transmembrane region" description="Helical" evidence="10">
    <location>
        <begin position="7"/>
        <end position="26"/>
    </location>
</feature>
<dbReference type="EMBL" id="UHEQ01000004">
    <property type="protein sequence ID" value="SUN13741.1"/>
    <property type="molecule type" value="Genomic_DNA"/>
</dbReference>
<dbReference type="InterPro" id="IPR004754">
    <property type="entry name" value="Amino_acid_antiprt"/>
</dbReference>
<comment type="caution">
    <text evidence="11">The sequence shown here is derived from an EMBL/GenBank/DDBJ whole genome shotgun (WGS) entry which is preliminary data.</text>
</comment>
<evidence type="ECO:0000256" key="10">
    <source>
        <dbReference type="SAM" id="Phobius"/>
    </source>
</evidence>
<evidence type="ECO:0000313" key="18">
    <source>
        <dbReference type="Proteomes" id="UP000255140"/>
    </source>
</evidence>
<evidence type="ECO:0000256" key="2">
    <source>
        <dbReference type="ARBA" id="ARBA00008220"/>
    </source>
</evidence>
<feature type="transmembrane region" description="Helical" evidence="10">
    <location>
        <begin position="122"/>
        <end position="143"/>
    </location>
</feature>
<evidence type="ECO:0000313" key="16">
    <source>
        <dbReference type="Proteomes" id="UP000250200"/>
    </source>
</evidence>
<evidence type="ECO:0000256" key="6">
    <source>
        <dbReference type="ARBA" id="ARBA00022970"/>
    </source>
</evidence>
<feature type="transmembrane region" description="Helical" evidence="10">
    <location>
        <begin position="354"/>
        <end position="379"/>
    </location>
</feature>
<keyword evidence="4" id="KW-1003">Cell membrane</keyword>
<feature type="transmembrane region" description="Helical" evidence="10">
    <location>
        <begin position="93"/>
        <end position="116"/>
    </location>
</feature>
<name>A0A076YVS9_STRAG</name>
<keyword evidence="6" id="KW-0029">Amino-acid transport</keyword>
<dbReference type="EMBL" id="UHEW01000005">
    <property type="protein sequence ID" value="SUN27345.1"/>
    <property type="molecule type" value="Genomic_DNA"/>
</dbReference>
<evidence type="ECO:0000313" key="17">
    <source>
        <dbReference type="Proteomes" id="UP000254076"/>
    </source>
</evidence>
<keyword evidence="7 10" id="KW-1133">Transmembrane helix</keyword>
<feature type="transmembrane region" description="Helical" evidence="10">
    <location>
        <begin position="326"/>
        <end position="348"/>
    </location>
</feature>
<dbReference type="InterPro" id="IPR002293">
    <property type="entry name" value="AA/rel_permease1"/>
</dbReference>
<dbReference type="EMBL" id="UAVB01000001">
    <property type="protein sequence ID" value="SQA18115.1"/>
    <property type="molecule type" value="Genomic_DNA"/>
</dbReference>
<reference evidence="16 17" key="2">
    <citation type="submission" date="2018-06" db="EMBL/GenBank/DDBJ databases">
        <authorList>
            <consortium name="Pathogen Informatics"/>
            <person name="Doyle S."/>
        </authorList>
    </citation>
    <scope>NUCLEOTIDE SEQUENCE [LARGE SCALE GENOMIC DNA]</scope>
    <source>
        <strain evidence="12 16">NCTC8181</strain>
        <strain evidence="13 17">NCTC8185</strain>
        <strain evidence="14 18">NCTC9828</strain>
    </source>
</reference>
<evidence type="ECO:0000313" key="14">
    <source>
        <dbReference type="EMBL" id="SUN27345.1"/>
    </source>
</evidence>
<dbReference type="RefSeq" id="WP_000410014.1">
    <property type="nucleotide sequence ID" value="NZ_CAACXY010000001.1"/>
</dbReference>